<keyword evidence="2" id="KW-1185">Reference proteome</keyword>
<protein>
    <submittedName>
        <fullName evidence="1">Uncharacterized protein</fullName>
    </submittedName>
</protein>
<gene>
    <name evidence="1" type="ORF">MARPO_0660s0002</name>
</gene>
<dbReference type="EMBL" id="KZ773245">
    <property type="protein sequence ID" value="PTQ26655.1"/>
    <property type="molecule type" value="Genomic_DNA"/>
</dbReference>
<evidence type="ECO:0000313" key="1">
    <source>
        <dbReference type="EMBL" id="PTQ26655.1"/>
    </source>
</evidence>
<accession>A0A2R6VYG9</accession>
<dbReference type="AlphaFoldDB" id="A0A2R6VYG9"/>
<name>A0A2R6VYG9_MARPO</name>
<reference evidence="2" key="1">
    <citation type="journal article" date="2017" name="Cell">
        <title>Insights into land plant evolution garnered from the Marchantia polymorpha genome.</title>
        <authorList>
            <person name="Bowman J.L."/>
            <person name="Kohchi T."/>
            <person name="Yamato K.T."/>
            <person name="Jenkins J."/>
            <person name="Shu S."/>
            <person name="Ishizaki K."/>
            <person name="Yamaoka S."/>
            <person name="Nishihama R."/>
            <person name="Nakamura Y."/>
            <person name="Berger F."/>
            <person name="Adam C."/>
            <person name="Aki S.S."/>
            <person name="Althoff F."/>
            <person name="Araki T."/>
            <person name="Arteaga-Vazquez M.A."/>
            <person name="Balasubrmanian S."/>
            <person name="Barry K."/>
            <person name="Bauer D."/>
            <person name="Boehm C.R."/>
            <person name="Briginshaw L."/>
            <person name="Caballero-Perez J."/>
            <person name="Catarino B."/>
            <person name="Chen F."/>
            <person name="Chiyoda S."/>
            <person name="Chovatia M."/>
            <person name="Davies K.M."/>
            <person name="Delmans M."/>
            <person name="Demura T."/>
            <person name="Dierschke T."/>
            <person name="Dolan L."/>
            <person name="Dorantes-Acosta A.E."/>
            <person name="Eklund D.M."/>
            <person name="Florent S.N."/>
            <person name="Flores-Sandoval E."/>
            <person name="Fujiyama A."/>
            <person name="Fukuzawa H."/>
            <person name="Galik B."/>
            <person name="Grimanelli D."/>
            <person name="Grimwood J."/>
            <person name="Grossniklaus U."/>
            <person name="Hamada T."/>
            <person name="Haseloff J."/>
            <person name="Hetherington A.J."/>
            <person name="Higo A."/>
            <person name="Hirakawa Y."/>
            <person name="Hundley H.N."/>
            <person name="Ikeda Y."/>
            <person name="Inoue K."/>
            <person name="Inoue S.I."/>
            <person name="Ishida S."/>
            <person name="Jia Q."/>
            <person name="Kakita M."/>
            <person name="Kanazawa T."/>
            <person name="Kawai Y."/>
            <person name="Kawashima T."/>
            <person name="Kennedy M."/>
            <person name="Kinose K."/>
            <person name="Kinoshita T."/>
            <person name="Kohara Y."/>
            <person name="Koide E."/>
            <person name="Komatsu K."/>
            <person name="Kopischke S."/>
            <person name="Kubo M."/>
            <person name="Kyozuka J."/>
            <person name="Lagercrantz U."/>
            <person name="Lin S.S."/>
            <person name="Lindquist E."/>
            <person name="Lipzen A.M."/>
            <person name="Lu C.W."/>
            <person name="De Luna E."/>
            <person name="Martienssen R.A."/>
            <person name="Minamino N."/>
            <person name="Mizutani M."/>
            <person name="Mizutani M."/>
            <person name="Mochizuki N."/>
            <person name="Monte I."/>
            <person name="Mosher R."/>
            <person name="Nagasaki H."/>
            <person name="Nakagami H."/>
            <person name="Naramoto S."/>
            <person name="Nishitani K."/>
            <person name="Ohtani M."/>
            <person name="Okamoto T."/>
            <person name="Okumura M."/>
            <person name="Phillips J."/>
            <person name="Pollak B."/>
            <person name="Reinders A."/>
            <person name="Rovekamp M."/>
            <person name="Sano R."/>
            <person name="Sawa S."/>
            <person name="Schmid M.W."/>
            <person name="Shirakawa M."/>
            <person name="Solano R."/>
            <person name="Spunde A."/>
            <person name="Suetsugu N."/>
            <person name="Sugano S."/>
            <person name="Sugiyama A."/>
            <person name="Sun R."/>
            <person name="Suzuki Y."/>
            <person name="Takenaka M."/>
            <person name="Takezawa D."/>
            <person name="Tomogane H."/>
            <person name="Tsuzuki M."/>
            <person name="Ueda T."/>
            <person name="Umeda M."/>
            <person name="Ward J.M."/>
            <person name="Watanabe Y."/>
            <person name="Yazaki K."/>
            <person name="Yokoyama R."/>
            <person name="Yoshitake Y."/>
            <person name="Yotsui I."/>
            <person name="Zachgo S."/>
            <person name="Schmutz J."/>
        </authorList>
    </citation>
    <scope>NUCLEOTIDE SEQUENCE [LARGE SCALE GENOMIC DNA]</scope>
    <source>
        <strain evidence="2">Tak-1</strain>
    </source>
</reference>
<dbReference type="Proteomes" id="UP000244005">
    <property type="component" value="Unassembled WGS sequence"/>
</dbReference>
<sequence>MSHFFILGQRMQTSSETRQHPFVTTFICTNQAPDEYIAEKAGARRRMTVSTLSIPLASEVCCSKYYMRIAIVGNASRLHVFSCSAVSKVANEGQRSSLEGSF</sequence>
<organism evidence="1 2">
    <name type="scientific">Marchantia polymorpha</name>
    <name type="common">Common liverwort</name>
    <name type="synonym">Marchantia aquatica</name>
    <dbReference type="NCBI Taxonomy" id="3197"/>
    <lineage>
        <taxon>Eukaryota</taxon>
        <taxon>Viridiplantae</taxon>
        <taxon>Streptophyta</taxon>
        <taxon>Embryophyta</taxon>
        <taxon>Marchantiophyta</taxon>
        <taxon>Marchantiopsida</taxon>
        <taxon>Marchantiidae</taxon>
        <taxon>Marchantiales</taxon>
        <taxon>Marchantiaceae</taxon>
        <taxon>Marchantia</taxon>
    </lineage>
</organism>
<evidence type="ECO:0000313" key="2">
    <source>
        <dbReference type="Proteomes" id="UP000244005"/>
    </source>
</evidence>
<proteinExistence type="predicted"/>